<evidence type="ECO:0000256" key="3">
    <source>
        <dbReference type="ARBA" id="ARBA00029631"/>
    </source>
</evidence>
<proteinExistence type="inferred from homology"/>
<evidence type="ECO:0000256" key="1">
    <source>
        <dbReference type="ARBA" id="ARBA00009224"/>
    </source>
</evidence>
<dbReference type="GO" id="GO:0000266">
    <property type="term" value="P:mitochondrial fission"/>
    <property type="evidence" value="ECO:0007669"/>
    <property type="project" value="TreeGrafter"/>
</dbReference>
<dbReference type="Proteomes" id="UP000494040">
    <property type="component" value="Unassembled WGS sequence"/>
</dbReference>
<dbReference type="AlphaFoldDB" id="A0A8I6TEW0"/>
<keyword evidence="5" id="KW-1185">Reference proteome</keyword>
<organism evidence="4 5">
    <name type="scientific">Cimex lectularius</name>
    <name type="common">Bed bug</name>
    <name type="synonym">Acanthia lectularia</name>
    <dbReference type="NCBI Taxonomy" id="79782"/>
    <lineage>
        <taxon>Eukaryota</taxon>
        <taxon>Metazoa</taxon>
        <taxon>Ecdysozoa</taxon>
        <taxon>Arthropoda</taxon>
        <taxon>Hexapoda</taxon>
        <taxon>Insecta</taxon>
        <taxon>Pterygota</taxon>
        <taxon>Neoptera</taxon>
        <taxon>Paraneoptera</taxon>
        <taxon>Hemiptera</taxon>
        <taxon>Heteroptera</taxon>
        <taxon>Panheteroptera</taxon>
        <taxon>Cimicomorpha</taxon>
        <taxon>Cimicidae</taxon>
        <taxon>Cimex</taxon>
    </lineage>
</organism>
<dbReference type="OMA" id="AINRICY"/>
<dbReference type="Pfam" id="PF10558">
    <property type="entry name" value="MTP18"/>
    <property type="match status" value="2"/>
</dbReference>
<dbReference type="PANTHER" id="PTHR11001:SF2">
    <property type="entry name" value="MITOCHONDRIAL FISSION PROCESS PROTEIN 1"/>
    <property type="match status" value="1"/>
</dbReference>
<comment type="similarity">
    <text evidence="1">Belongs to the MTFP1 family.</text>
</comment>
<evidence type="ECO:0000313" key="5">
    <source>
        <dbReference type="Proteomes" id="UP000494040"/>
    </source>
</evidence>
<dbReference type="OrthoDB" id="424969at2759"/>
<dbReference type="InterPro" id="IPR019560">
    <property type="entry name" value="Mitochondrial_18_kDa_protein"/>
</dbReference>
<dbReference type="KEGG" id="clec:106667372"/>
<dbReference type="EnsemblMetazoa" id="XM_014395282.2">
    <property type="protein sequence ID" value="XP_014250768.1"/>
    <property type="gene ID" value="LOC106667372"/>
</dbReference>
<name>A0A8I6TEW0_CIMLE</name>
<sequence length="177" mass="19297">MASEGREADKVVCEAFCDSNKKKKKKKDDNDMFRSSKLRYLGYANEFGESFRNFIGPKAVGFSYLLSSAYVIADTGAKASDTWKAHGNKPGRGKQAFKTGLDVLTWQSLASVIIPGFTINRIVALTRAIACKTSFGGQGRLISSAAGLAAIPYIIKPIDEFVDIVMDDYVRPALAKI</sequence>
<evidence type="ECO:0000256" key="2">
    <source>
        <dbReference type="ARBA" id="ARBA00017835"/>
    </source>
</evidence>
<protein>
    <recommendedName>
        <fullName evidence="2">Mitochondrial fission process protein 1</fullName>
    </recommendedName>
    <alternativeName>
        <fullName evidence="3">Mitochondrial 18 kDa protein</fullName>
    </alternativeName>
</protein>
<evidence type="ECO:0000313" key="4">
    <source>
        <dbReference type="EnsemblMetazoa" id="XP_014250767.1"/>
    </source>
</evidence>
<dbReference type="EnsemblMetazoa" id="XM_014395281.2">
    <property type="protein sequence ID" value="XP_014250767.1"/>
    <property type="gene ID" value="LOC106667372"/>
</dbReference>
<gene>
    <name evidence="4" type="primary">106667372</name>
</gene>
<dbReference type="GO" id="GO:0005739">
    <property type="term" value="C:mitochondrion"/>
    <property type="evidence" value="ECO:0007669"/>
    <property type="project" value="TreeGrafter"/>
</dbReference>
<reference evidence="4" key="1">
    <citation type="submission" date="2022-01" db="UniProtKB">
        <authorList>
            <consortium name="EnsemblMetazoa"/>
        </authorList>
    </citation>
    <scope>IDENTIFICATION</scope>
</reference>
<dbReference type="PANTHER" id="PTHR11001">
    <property type="entry name" value="MITOCHONDRIAL FISSION PROCESS PROTEIN 1"/>
    <property type="match status" value="1"/>
</dbReference>
<accession>A0A8I6TEW0</accession>